<proteinExistence type="predicted"/>
<accession>A0ABN7P2B5</accession>
<comment type="caution">
    <text evidence="2">The sequence shown here is derived from an EMBL/GenBank/DDBJ whole genome shotgun (WGS) entry which is preliminary data.</text>
</comment>
<dbReference type="EMBL" id="CAJPIN010009778">
    <property type="protein sequence ID" value="CAG2059518.1"/>
    <property type="molecule type" value="Genomic_DNA"/>
</dbReference>
<feature type="compositionally biased region" description="Polar residues" evidence="1">
    <location>
        <begin position="11"/>
        <end position="24"/>
    </location>
</feature>
<keyword evidence="3" id="KW-1185">Reference proteome</keyword>
<evidence type="ECO:0000313" key="3">
    <source>
        <dbReference type="Proteomes" id="UP001153148"/>
    </source>
</evidence>
<gene>
    <name evidence="2" type="ORF">TPAB3V08_LOCUS6480</name>
</gene>
<organism evidence="2 3">
    <name type="scientific">Timema podura</name>
    <name type="common">Walking stick</name>
    <dbReference type="NCBI Taxonomy" id="61482"/>
    <lineage>
        <taxon>Eukaryota</taxon>
        <taxon>Metazoa</taxon>
        <taxon>Ecdysozoa</taxon>
        <taxon>Arthropoda</taxon>
        <taxon>Hexapoda</taxon>
        <taxon>Insecta</taxon>
        <taxon>Pterygota</taxon>
        <taxon>Neoptera</taxon>
        <taxon>Polyneoptera</taxon>
        <taxon>Phasmatodea</taxon>
        <taxon>Timematodea</taxon>
        <taxon>Timematoidea</taxon>
        <taxon>Timematidae</taxon>
        <taxon>Timema</taxon>
    </lineage>
</organism>
<evidence type="ECO:0000256" key="1">
    <source>
        <dbReference type="SAM" id="MobiDB-lite"/>
    </source>
</evidence>
<dbReference type="Proteomes" id="UP001153148">
    <property type="component" value="Unassembled WGS sequence"/>
</dbReference>
<feature type="region of interest" description="Disordered" evidence="1">
    <location>
        <begin position="1"/>
        <end position="24"/>
    </location>
</feature>
<protein>
    <submittedName>
        <fullName evidence="2">Uncharacterized protein</fullName>
    </submittedName>
</protein>
<sequence length="154" mass="17599">MLRVTAVWRQTPPTHSTTPTNQSQGRAFLVLQQAKAIAPQHDAQFSFNRFQDGLESDKKDSLNKHVVSSGHLHRKEEQKTHGLKRQLSITEVCDKQKKAKTEKLVLIDYTVKMCFKANFPINKLDHPAVREYLKKHIPGFGDLPCGRNLQPNFV</sequence>
<evidence type="ECO:0000313" key="2">
    <source>
        <dbReference type="EMBL" id="CAG2059518.1"/>
    </source>
</evidence>
<reference evidence="2" key="1">
    <citation type="submission" date="2021-03" db="EMBL/GenBank/DDBJ databases">
        <authorList>
            <person name="Tran Van P."/>
        </authorList>
    </citation>
    <scope>NUCLEOTIDE SEQUENCE</scope>
</reference>
<name>A0ABN7P2B5_TIMPD</name>